<dbReference type="InterPro" id="IPR043128">
    <property type="entry name" value="Rev_trsase/Diguanyl_cyclase"/>
</dbReference>
<accession>A0A8D8VXW9</accession>
<dbReference type="InterPro" id="IPR005312">
    <property type="entry name" value="DUF1759"/>
</dbReference>
<evidence type="ECO:0000259" key="2">
    <source>
        <dbReference type="PROSITE" id="PS50994"/>
    </source>
</evidence>
<dbReference type="SUPFAM" id="SSF53098">
    <property type="entry name" value="Ribonuclease H-like"/>
    <property type="match status" value="1"/>
</dbReference>
<protein>
    <recommendedName>
        <fullName evidence="2">Integrase catalytic domain-containing protein</fullName>
    </recommendedName>
</protein>
<sequence length="1755" mass="196659">MAPTAIQQMETAVSNRERHFTQAQQCFDLIKVPQQENNFLIRCQHMAKCYQNFESTLELINTINPLLDTKEKIATDQTAKAFDDLFFAIRAHEAAITERKKTEQAAAALPAPAPAHHEAPPATPKVRLPVIVVPQFEGDISKFPSWLSLYNELVHEVGHLTPIQKFSYLRSYLTGSALKCIDTIAFTAANYPLAYRALSQRFYKKRTLASSLMNKLLEFKPLQTDNLTGLRSFLDHFYVVVESIRSLTINDLDEFILVHLGLKVLDHTSSMEFEKEMANKEFPTFTDLTNFIRQKADVLEQAAESESLSSKYKPRSETKRSVFMGTVGHSQVSQRETSKIKCYVCSHGPHKIVKCPKFTKLDVHKRFNIVKELKLCFACLSATHFTTECESVYRCRTCQSSTHHSLLHFPSQSSHKTSPPACPADTSTKQTTPYSGSSSSRESGSNAHCGVAQCGVVSTILLGTAVIKLQTQSGHWMTTRCVIDPGSQVSIITERLVQHLHLPRKPCSLTISGIGSMGKTKTTGQVACTIRPVELTGMNSSHNALCVDAVIMPKITSTLPNQLSASVLKQFRHIQLADTTYYRHDPELTSIDVLLGAEHYGDIILHTLPIIKGMPNAVPSIFGYLLFGKAEVMNEDQNNHERSTFFVSAREEDISCQLQKFWALEEVGPAPITVDKDDQLCEDHFIATHTRDNNGRYVVKLPVKDTLTGSNRAKALRMFYQLEKRLDKNPTMKQMYSENLQTYLDSDHMEEAKKPSDWFLSHHGVHRETSSTTKLRVVFNPNLVTTSGQTLSQVLHVGPKLQLDIQNLLVIFRLNNVALLCDVQAMYRCIMLAPEDRAYQHIFWRNNTQENVKEYELKTVTFGLGPSPFLAQRVIKQLAVDEKEKFPSASSVIQESIYVDDIVTGSDSVQAARELRNELIHLMKAGGFHLRKWASSHPEVLDDLASDLCETPKQLAHTDAIKVLGIQWCPKKDAFCYAVTVNQPPVVNKRSVLSVLSSIYDVNGMLSPVIINLKIFMQKLWLNKVESWDTPLSAELTRQWSNLLSEMHLLCQVSFPRYILGAPESPVCLIGFADASHSAYAGVVYLRVGLSTPQIHLLRAKTKVAPLKVQTINRLELCAALLLAKIVDSLSFLINKLTITNIYLFSDSTTVLSWLRTQPHLLKTFVANRVVQILEWTEPSHWHHVSSGDNSADPASRGLTPSQFLDNDLWFNGPSFLQLHPHEWNLSTSLEQPDSLPELKSSDTTSLLVNTSVLKSDLIENLVKKYSSLSKLQKVMGFVLRFVHNTRNPHNKFQGTNLSIKEMDDSLIMCVKLSQAFYFSDEIRSVSKGNLCLPPLRSLSPLINSGGLLVVGGRLANASIPEEAKHPILLSKDCHLTYLIILTHHIMTLHGGPKLVQSLIQRKFWIVNARSVIRSVLSKCVFCTKLKAQTIQPIMADLPTARVTQGRPFQNVGVDFGGPFSYKTGPRRNSPVGKCYLALFVCMATKSIHLELVSSLSTAAFIATLDRFIGRRGLPQRMFSDNGTNFRGTASYLQEVQQFLQDSCPDIIKHLLTQKISWSFSPANAPNFGGIYESGIKSAKHHLKQVLHEQVLNFEEFATLLVRVEAILNSRPLCSLSSNPNDGVDYLSPGHFLTGAPLLARPDLEDVDLHHNISHYQRWKLISQATSCFWKKWSHDYINTLMQRSKWTKPSSHQLQVGDVVLIQSQATPPQAWPLGRVTSLHPGQDSVTRAVTVKTQHGELSRPVSKLVPLPVSC</sequence>
<reference evidence="3" key="1">
    <citation type="submission" date="2021-05" db="EMBL/GenBank/DDBJ databases">
        <authorList>
            <person name="Alioto T."/>
            <person name="Alioto T."/>
            <person name="Gomez Garrido J."/>
        </authorList>
    </citation>
    <scope>NUCLEOTIDE SEQUENCE</scope>
</reference>
<feature type="compositionally biased region" description="Polar residues" evidence="1">
    <location>
        <begin position="425"/>
        <end position="434"/>
    </location>
</feature>
<feature type="domain" description="Integrase catalytic" evidence="2">
    <location>
        <begin position="1444"/>
        <end position="1637"/>
    </location>
</feature>
<dbReference type="Gene3D" id="3.10.10.10">
    <property type="entry name" value="HIV Type 1 Reverse Transcriptase, subunit A, domain 1"/>
    <property type="match status" value="1"/>
</dbReference>
<dbReference type="PANTHER" id="PTHR47331:SF1">
    <property type="entry name" value="GAG-LIKE PROTEIN"/>
    <property type="match status" value="1"/>
</dbReference>
<evidence type="ECO:0000256" key="1">
    <source>
        <dbReference type="SAM" id="MobiDB-lite"/>
    </source>
</evidence>
<dbReference type="InterPro" id="IPR008042">
    <property type="entry name" value="Retrotrans_Pao"/>
</dbReference>
<dbReference type="InterPro" id="IPR036397">
    <property type="entry name" value="RNaseH_sf"/>
</dbReference>
<organism evidence="3">
    <name type="scientific">Cacopsylla melanoneura</name>
    <dbReference type="NCBI Taxonomy" id="428564"/>
    <lineage>
        <taxon>Eukaryota</taxon>
        <taxon>Metazoa</taxon>
        <taxon>Ecdysozoa</taxon>
        <taxon>Arthropoda</taxon>
        <taxon>Hexapoda</taxon>
        <taxon>Insecta</taxon>
        <taxon>Pterygota</taxon>
        <taxon>Neoptera</taxon>
        <taxon>Paraneoptera</taxon>
        <taxon>Hemiptera</taxon>
        <taxon>Sternorrhyncha</taxon>
        <taxon>Psylloidea</taxon>
        <taxon>Psyllidae</taxon>
        <taxon>Psyllinae</taxon>
        <taxon>Cacopsylla</taxon>
    </lineage>
</organism>
<proteinExistence type="predicted"/>
<dbReference type="EMBL" id="HBUF01244065">
    <property type="protein sequence ID" value="CAG6677892.1"/>
    <property type="molecule type" value="Transcribed_RNA"/>
</dbReference>
<feature type="region of interest" description="Disordered" evidence="1">
    <location>
        <begin position="409"/>
        <end position="444"/>
    </location>
</feature>
<dbReference type="InterPro" id="IPR012337">
    <property type="entry name" value="RNaseH-like_sf"/>
</dbReference>
<dbReference type="InterPro" id="IPR040676">
    <property type="entry name" value="DUF5641"/>
</dbReference>
<dbReference type="InterPro" id="IPR001584">
    <property type="entry name" value="Integrase_cat-core"/>
</dbReference>
<feature type="compositionally biased region" description="Low complexity" evidence="1">
    <location>
        <begin position="435"/>
        <end position="444"/>
    </location>
</feature>
<dbReference type="EMBL" id="HBUF01108924">
    <property type="protein sequence ID" value="CAG6639793.1"/>
    <property type="molecule type" value="Transcribed_RNA"/>
</dbReference>
<dbReference type="Pfam" id="PF05380">
    <property type="entry name" value="Peptidase_A17"/>
    <property type="match status" value="1"/>
</dbReference>
<feature type="region of interest" description="Disordered" evidence="1">
    <location>
        <begin position="101"/>
        <end position="122"/>
    </location>
</feature>
<name>A0A8D8VXW9_9HEMI</name>
<dbReference type="GO" id="GO:0042575">
    <property type="term" value="C:DNA polymerase complex"/>
    <property type="evidence" value="ECO:0007669"/>
    <property type="project" value="UniProtKB-ARBA"/>
</dbReference>
<dbReference type="Gene3D" id="3.30.70.270">
    <property type="match status" value="1"/>
</dbReference>
<dbReference type="Gene3D" id="3.30.420.10">
    <property type="entry name" value="Ribonuclease H-like superfamily/Ribonuclease H"/>
    <property type="match status" value="1"/>
</dbReference>
<dbReference type="GO" id="GO:0015074">
    <property type="term" value="P:DNA integration"/>
    <property type="evidence" value="ECO:0007669"/>
    <property type="project" value="InterPro"/>
</dbReference>
<evidence type="ECO:0000313" key="3">
    <source>
        <dbReference type="EMBL" id="CAG6639793.1"/>
    </source>
</evidence>
<dbReference type="PANTHER" id="PTHR47331">
    <property type="entry name" value="PHD-TYPE DOMAIN-CONTAINING PROTEIN"/>
    <property type="match status" value="1"/>
</dbReference>
<dbReference type="GO" id="GO:0071897">
    <property type="term" value="P:DNA biosynthetic process"/>
    <property type="evidence" value="ECO:0007669"/>
    <property type="project" value="UniProtKB-ARBA"/>
</dbReference>
<dbReference type="Pfam" id="PF18701">
    <property type="entry name" value="DUF5641"/>
    <property type="match status" value="1"/>
</dbReference>
<dbReference type="PROSITE" id="PS50994">
    <property type="entry name" value="INTEGRASE"/>
    <property type="match status" value="1"/>
</dbReference>
<dbReference type="Pfam" id="PF03564">
    <property type="entry name" value="DUF1759"/>
    <property type="match status" value="1"/>
</dbReference>
<dbReference type="InterPro" id="IPR043502">
    <property type="entry name" value="DNA/RNA_pol_sf"/>
</dbReference>
<dbReference type="GO" id="GO:0003676">
    <property type="term" value="F:nucleic acid binding"/>
    <property type="evidence" value="ECO:0007669"/>
    <property type="project" value="InterPro"/>
</dbReference>
<dbReference type="SUPFAM" id="SSF56672">
    <property type="entry name" value="DNA/RNA polymerases"/>
    <property type="match status" value="1"/>
</dbReference>